<evidence type="ECO:0000259" key="1">
    <source>
        <dbReference type="Pfam" id="PF13577"/>
    </source>
</evidence>
<keyword evidence="2" id="KW-0413">Isomerase</keyword>
<gene>
    <name evidence="2" type="ORF">SAMN05660991_00557</name>
</gene>
<proteinExistence type="predicted"/>
<name>A0A1H8Q5A8_9ACTN</name>
<organism evidence="2 3">
    <name type="scientific">Trujillonella endophytica</name>
    <dbReference type="NCBI Taxonomy" id="673521"/>
    <lineage>
        <taxon>Bacteria</taxon>
        <taxon>Bacillati</taxon>
        <taxon>Actinomycetota</taxon>
        <taxon>Actinomycetes</taxon>
        <taxon>Geodermatophilales</taxon>
        <taxon>Geodermatophilaceae</taxon>
        <taxon>Trujillonella</taxon>
    </lineage>
</organism>
<dbReference type="InterPro" id="IPR037401">
    <property type="entry name" value="SnoaL-like"/>
</dbReference>
<dbReference type="STRING" id="673521.SAMN05660991_00557"/>
<evidence type="ECO:0000313" key="2">
    <source>
        <dbReference type="EMBL" id="SEO48943.1"/>
    </source>
</evidence>
<evidence type="ECO:0000313" key="3">
    <source>
        <dbReference type="Proteomes" id="UP000198960"/>
    </source>
</evidence>
<accession>A0A1H8Q5A8</accession>
<dbReference type="Proteomes" id="UP000198960">
    <property type="component" value="Unassembled WGS sequence"/>
</dbReference>
<dbReference type="GO" id="GO:0016853">
    <property type="term" value="F:isomerase activity"/>
    <property type="evidence" value="ECO:0007669"/>
    <property type="project" value="UniProtKB-KW"/>
</dbReference>
<keyword evidence="3" id="KW-1185">Reference proteome</keyword>
<dbReference type="AlphaFoldDB" id="A0A1H8Q5A8"/>
<dbReference type="EMBL" id="FOEE01000001">
    <property type="protein sequence ID" value="SEO48943.1"/>
    <property type="molecule type" value="Genomic_DNA"/>
</dbReference>
<reference evidence="3" key="1">
    <citation type="submission" date="2016-10" db="EMBL/GenBank/DDBJ databases">
        <authorList>
            <person name="Varghese N."/>
            <person name="Submissions S."/>
        </authorList>
    </citation>
    <scope>NUCLEOTIDE SEQUENCE [LARGE SCALE GENOMIC DNA]</scope>
    <source>
        <strain evidence="3">DSM 45413</strain>
    </source>
</reference>
<dbReference type="Pfam" id="PF13577">
    <property type="entry name" value="SnoaL_4"/>
    <property type="match status" value="1"/>
</dbReference>
<sequence>MSENGQLSVEERLRAVEDRLAIYQLICGYGYAMDGRNADAVGSLYAEDAVYAVADMPAFEGRERIAAITQDEVHVGLVEAGCAHVSTLPYVVIDGDRAVATCHTMVVRKGETGFSVWRLSASRIQLSRKAEGGWQIDHRQNYLLDGDPAGPALLARLQEGPQQF</sequence>
<protein>
    <submittedName>
        <fullName evidence="2">Ketosteroid isomerase homolog</fullName>
    </submittedName>
</protein>
<dbReference type="SUPFAM" id="SSF54427">
    <property type="entry name" value="NTF2-like"/>
    <property type="match status" value="1"/>
</dbReference>
<dbReference type="RefSeq" id="WP_091939779.1">
    <property type="nucleotide sequence ID" value="NZ_FOEE01000001.1"/>
</dbReference>
<feature type="domain" description="SnoaL-like" evidence="1">
    <location>
        <begin position="15"/>
        <end position="139"/>
    </location>
</feature>
<dbReference type="Gene3D" id="3.10.450.50">
    <property type="match status" value="1"/>
</dbReference>
<dbReference type="InterPro" id="IPR032710">
    <property type="entry name" value="NTF2-like_dom_sf"/>
</dbReference>
<dbReference type="OrthoDB" id="8225471at2"/>